<organism evidence="2 3">
    <name type="scientific">Streptomonospora salina</name>
    <dbReference type="NCBI Taxonomy" id="104205"/>
    <lineage>
        <taxon>Bacteria</taxon>
        <taxon>Bacillati</taxon>
        <taxon>Actinomycetota</taxon>
        <taxon>Actinomycetes</taxon>
        <taxon>Streptosporangiales</taxon>
        <taxon>Nocardiopsidaceae</taxon>
        <taxon>Streptomonospora</taxon>
    </lineage>
</organism>
<dbReference type="PANTHER" id="PTHR21248:SF22">
    <property type="entry name" value="PHOSPHOLIPASE D"/>
    <property type="match status" value="1"/>
</dbReference>
<dbReference type="Proteomes" id="UP000578077">
    <property type="component" value="Unassembled WGS sequence"/>
</dbReference>
<comment type="caution">
    <text evidence="2">The sequence shown here is derived from an EMBL/GenBank/DDBJ whole genome shotgun (WGS) entry which is preliminary data.</text>
</comment>
<dbReference type="GO" id="GO:0032049">
    <property type="term" value="P:cardiolipin biosynthetic process"/>
    <property type="evidence" value="ECO:0007669"/>
    <property type="project" value="UniProtKB-ARBA"/>
</dbReference>
<name>A0A841EDJ3_9ACTN</name>
<dbReference type="Pfam" id="PF13091">
    <property type="entry name" value="PLDc_2"/>
    <property type="match status" value="2"/>
</dbReference>
<evidence type="ECO:0000313" key="3">
    <source>
        <dbReference type="Proteomes" id="UP000578077"/>
    </source>
</evidence>
<dbReference type="InterPro" id="IPR025202">
    <property type="entry name" value="PLD-like_dom"/>
</dbReference>
<dbReference type="SUPFAM" id="SSF56024">
    <property type="entry name" value="Phospholipase D/nuclease"/>
    <property type="match status" value="2"/>
</dbReference>
<dbReference type="SMART" id="SM00155">
    <property type="entry name" value="PLDc"/>
    <property type="match status" value="2"/>
</dbReference>
<proteinExistence type="predicted"/>
<protein>
    <submittedName>
        <fullName evidence="2">Cardiolipin synthase</fullName>
        <ecNumber evidence="2">2.7.8.-</ecNumber>
    </submittedName>
</protein>
<sequence>MPRKRSMVATVLLRTLLGFLGAQLLVVLGLTAVNQWRKRVRPLRADFPRTPPETLPVGASDVTVYTYGEDLYQAMLDAVRGARRRIMFESFIIKNDATGRRFKRELIAAAERGVDVYVVYDSFANLVVPSMFFRFPPGVHVLAYPLLRPGLLLLDISKGGRDHRKILTVDGEVGFVGGYNVGSVYATQWRDTHLRVSGPSVWELDNAFRDFWNMLRGEDQPVIPDTGTPEWSPALRAHRNVPEQLIYPIRGMYLEAIDRAREHLYITQAYFIPDNEILRALIDAARRGVDVRLLVPENSNHVVADWLSRGFYGELLRGGVKLYLYQHAMVHAKTATIDRRWTTIGTANVDRLSLTGNYEINIEVFDPDLAAHLERIFANDSTNARLLTLEEWSGRPLVAKLCEALLRPLRPLL</sequence>
<dbReference type="AlphaFoldDB" id="A0A841EDJ3"/>
<evidence type="ECO:0000313" key="2">
    <source>
        <dbReference type="EMBL" id="MBB6000464.1"/>
    </source>
</evidence>
<reference evidence="2 3" key="1">
    <citation type="submission" date="2020-08" db="EMBL/GenBank/DDBJ databases">
        <title>Sequencing the genomes of 1000 actinobacteria strains.</title>
        <authorList>
            <person name="Klenk H.-P."/>
        </authorList>
    </citation>
    <scope>NUCLEOTIDE SEQUENCE [LARGE SCALE GENOMIC DNA]</scope>
    <source>
        <strain evidence="2 3">DSM 44593</strain>
    </source>
</reference>
<dbReference type="PANTHER" id="PTHR21248">
    <property type="entry name" value="CARDIOLIPIN SYNTHASE"/>
    <property type="match status" value="1"/>
</dbReference>
<feature type="domain" description="PLD phosphodiesterase" evidence="1">
    <location>
        <begin position="158"/>
        <end position="185"/>
    </location>
</feature>
<dbReference type="GO" id="GO:0030572">
    <property type="term" value="F:phosphatidyltransferase activity"/>
    <property type="evidence" value="ECO:0007669"/>
    <property type="project" value="UniProtKB-ARBA"/>
</dbReference>
<gene>
    <name evidence="2" type="ORF">HNR25_004215</name>
</gene>
<dbReference type="CDD" id="cd09110">
    <property type="entry name" value="PLDc_CLS_1"/>
    <property type="match status" value="1"/>
</dbReference>
<feature type="domain" description="PLD phosphodiesterase" evidence="1">
    <location>
        <begin position="326"/>
        <end position="353"/>
    </location>
</feature>
<keyword evidence="3" id="KW-1185">Reference proteome</keyword>
<dbReference type="EMBL" id="JACHLY010000001">
    <property type="protein sequence ID" value="MBB6000464.1"/>
    <property type="molecule type" value="Genomic_DNA"/>
</dbReference>
<dbReference type="RefSeq" id="WP_184637904.1">
    <property type="nucleotide sequence ID" value="NZ_BAABKT010000032.1"/>
</dbReference>
<dbReference type="PROSITE" id="PS50035">
    <property type="entry name" value="PLD"/>
    <property type="match status" value="2"/>
</dbReference>
<dbReference type="EC" id="2.7.8.-" evidence="2"/>
<keyword evidence="2" id="KW-0808">Transferase</keyword>
<dbReference type="CDD" id="cd09159">
    <property type="entry name" value="PLDc_ybhO_like_2"/>
    <property type="match status" value="1"/>
</dbReference>
<dbReference type="InterPro" id="IPR001736">
    <property type="entry name" value="PLipase_D/transphosphatidylase"/>
</dbReference>
<dbReference type="Gene3D" id="3.30.870.10">
    <property type="entry name" value="Endonuclease Chain A"/>
    <property type="match status" value="2"/>
</dbReference>
<accession>A0A841EDJ3</accession>
<evidence type="ECO:0000259" key="1">
    <source>
        <dbReference type="PROSITE" id="PS50035"/>
    </source>
</evidence>